<sequence length="178" mass="20023">MPHEDARTDKSEKDTTSVDAATNAAKAESETAPPDYRKKYEDMRSHSRTWETRAEKSLAQVEQLTADKEKLESTIKDLQSELSTAHRQVEDAQHNRDLIIHIAALGGDVEQLFDSKSFCAAVDELDADDDDFESTLKDLIGKHSPAVPTSSRLTWESPNQGISRGEELWQRRKKRQGA</sequence>
<evidence type="ECO:0000313" key="3">
    <source>
        <dbReference type="Proteomes" id="UP001146439"/>
    </source>
</evidence>
<reference evidence="2" key="1">
    <citation type="submission" date="2022-02" db="EMBL/GenBank/DDBJ databases">
        <title>Corynebacterium sp. from urogenital microbiome.</title>
        <authorList>
            <person name="Cappelli E.A."/>
            <person name="Ribeiro T.G."/>
            <person name="Peixe L."/>
        </authorList>
    </citation>
    <scope>NUCLEOTIDE SEQUENCE</scope>
    <source>
        <strain evidence="2">C21Ua_68</strain>
    </source>
</reference>
<organism evidence="2 3">
    <name type="scientific">Corynebacterium yonathiae</name>
    <dbReference type="NCBI Taxonomy" id="2913504"/>
    <lineage>
        <taxon>Bacteria</taxon>
        <taxon>Bacillati</taxon>
        <taxon>Actinomycetota</taxon>
        <taxon>Actinomycetes</taxon>
        <taxon>Mycobacteriales</taxon>
        <taxon>Corynebacteriaceae</taxon>
        <taxon>Corynebacterium</taxon>
    </lineage>
</organism>
<feature type="compositionally biased region" description="Basic and acidic residues" evidence="1">
    <location>
        <begin position="35"/>
        <end position="56"/>
    </location>
</feature>
<dbReference type="EMBL" id="JAKMUZ010000012">
    <property type="protein sequence ID" value="MCZ9296408.1"/>
    <property type="molecule type" value="Genomic_DNA"/>
</dbReference>
<protein>
    <submittedName>
        <fullName evidence="2">Uncharacterized protein</fullName>
    </submittedName>
</protein>
<feature type="region of interest" description="Disordered" evidence="1">
    <location>
        <begin position="1"/>
        <end position="56"/>
    </location>
</feature>
<feature type="compositionally biased region" description="Polar residues" evidence="1">
    <location>
        <begin position="147"/>
        <end position="162"/>
    </location>
</feature>
<dbReference type="AlphaFoldDB" id="A0A9X3M0H3"/>
<proteinExistence type="predicted"/>
<dbReference type="RefSeq" id="WP_269966435.1">
    <property type="nucleotide sequence ID" value="NZ_JAKMUZ010000012.1"/>
</dbReference>
<comment type="caution">
    <text evidence="2">The sequence shown here is derived from an EMBL/GenBank/DDBJ whole genome shotgun (WGS) entry which is preliminary data.</text>
</comment>
<feature type="region of interest" description="Disordered" evidence="1">
    <location>
        <begin position="147"/>
        <end position="178"/>
    </location>
</feature>
<accession>A0A9X3M0H3</accession>
<feature type="compositionally biased region" description="Basic and acidic residues" evidence="1">
    <location>
        <begin position="1"/>
        <end position="16"/>
    </location>
</feature>
<evidence type="ECO:0000256" key="1">
    <source>
        <dbReference type="SAM" id="MobiDB-lite"/>
    </source>
</evidence>
<gene>
    <name evidence="2" type="ORF">L8V22_07535</name>
</gene>
<name>A0A9X3M0H3_9CORY</name>
<dbReference type="Proteomes" id="UP001146439">
    <property type="component" value="Unassembled WGS sequence"/>
</dbReference>
<evidence type="ECO:0000313" key="2">
    <source>
        <dbReference type="EMBL" id="MCZ9296408.1"/>
    </source>
</evidence>